<organism evidence="2">
    <name type="scientific">uncultured Thermomicrobiales bacterium</name>
    <dbReference type="NCBI Taxonomy" id="1645740"/>
    <lineage>
        <taxon>Bacteria</taxon>
        <taxon>Pseudomonadati</taxon>
        <taxon>Thermomicrobiota</taxon>
        <taxon>Thermomicrobia</taxon>
        <taxon>Thermomicrobiales</taxon>
        <taxon>environmental samples</taxon>
    </lineage>
</organism>
<dbReference type="AlphaFoldDB" id="A0A6J4UFK5"/>
<protein>
    <submittedName>
        <fullName evidence="2">Uncharacterized protein</fullName>
    </submittedName>
</protein>
<feature type="region of interest" description="Disordered" evidence="1">
    <location>
        <begin position="78"/>
        <end position="101"/>
    </location>
</feature>
<proteinExistence type="predicted"/>
<evidence type="ECO:0000256" key="1">
    <source>
        <dbReference type="SAM" id="MobiDB-lite"/>
    </source>
</evidence>
<gene>
    <name evidence="2" type="ORF">AVDCRST_MAG49-1640</name>
</gene>
<dbReference type="EMBL" id="CADCWG010000101">
    <property type="protein sequence ID" value="CAA9549414.1"/>
    <property type="molecule type" value="Genomic_DNA"/>
</dbReference>
<evidence type="ECO:0000313" key="2">
    <source>
        <dbReference type="EMBL" id="CAA9549414.1"/>
    </source>
</evidence>
<reference evidence="2" key="1">
    <citation type="submission" date="2020-02" db="EMBL/GenBank/DDBJ databases">
        <authorList>
            <person name="Meier V. D."/>
        </authorList>
    </citation>
    <scope>NUCLEOTIDE SEQUENCE</scope>
    <source>
        <strain evidence="2">AVDCRST_MAG49</strain>
    </source>
</reference>
<sequence>MGDLGTIPTWEYLTADAATTDEGELAALGDKGWELVAAVGPGDGQRYVFKRPGPSARERWTLDQRTAVYAGHGVMTSEAAAGDPRGIGPIRTIAGDGEVGR</sequence>
<accession>A0A6J4UFK5</accession>
<name>A0A6J4UFK5_9BACT</name>